<feature type="compositionally biased region" description="Low complexity" evidence="1">
    <location>
        <begin position="696"/>
        <end position="706"/>
    </location>
</feature>
<evidence type="ECO:0000313" key="2">
    <source>
        <dbReference type="EMBL" id="CAE6500741.1"/>
    </source>
</evidence>
<feature type="compositionally biased region" description="Polar residues" evidence="1">
    <location>
        <begin position="204"/>
        <end position="227"/>
    </location>
</feature>
<feature type="compositionally biased region" description="Pro residues" evidence="1">
    <location>
        <begin position="186"/>
        <end position="196"/>
    </location>
</feature>
<dbReference type="OrthoDB" id="2342932at2759"/>
<feature type="region of interest" description="Disordered" evidence="1">
    <location>
        <begin position="574"/>
        <end position="658"/>
    </location>
</feature>
<sequence>MKSLVALLDRKKKDRATTLVQIPFPPALPHSTVHQDGLTSIHGARRTSTPSFLRPPQQHRTASDSHVHRPLLFGSSPYHQGHPPVQNASYYTDSDDSILVDPFAPSPVKPDLTSKPHRQVYPQRGSQSSSASMLSPNSRRFRASQEPSAPLVDEPKSQSGVAASTSKRGRWLRERRSLTSLLRPQQPLPTIPPLPSRVPERKSSSFFTRARSGSTPPVTQTTEPAHTTHQRPIGPESAQLPTFVNPQLQAVDTGSKNASSYRGIVPLTLTPLSQADPPDSWVRVGGVGRDLGLPASPTTRRRAVSVPLPLSQPTKPPPPVPDVQRPQYAPKPEVDRFAVLSLEPVLMRRPLTSAERRQRPSHNAHGTKSASVSVPAPAGFNAGTRSKEQDQPAPQLSKQLSVGTAEGLVLKSALKRRPVEPIRTQLALPVQSVKPLRICKREGAASKTDLSQLPTPSSESSLKSQHCASTGHTDGARVTTQHHKSISGSSSEWEYLDSLGEVAASPQGVTSAERPVASSATTGSFGNLIRGGLSTSDSRSLPVLDNIWGSFVSETAFGSSLPPSPATSISARYRAMQSQDINDREQIGRRPIDPESGTNTSCSSHSETHWKLGSVPPSSPPVTNLPSIPQPLGRGPRRKGSRSSANPAALLTPPISPTEKVELQGLDRAITTATSGDNPPGHSGSKCSAPHQQLGSRLARSASSPSIRPPVSPEIGYNSIDTRGPGGISRLSVQHHKSQSISLSSVSQSSSQCTPVPGTPVAVPSSAVNLTASYLGSSNGSFVTSGPRVHMPREGRVVSDPILGKFPPVSSNPVWPYEEEKTIGVLDNQDAIEGDLREELLLTPPVTPAWVAHVFDVDAEDNLQFSRMGYSESSDSIPLARMGNLAQMRRQKRGDMRSSSTQFPAESRRSDMLLPDPKKAGTRSNNPSKNAAFLARNDL</sequence>
<feature type="region of interest" description="Disordered" evidence="1">
    <location>
        <begin position="350"/>
        <end position="400"/>
    </location>
</feature>
<feature type="compositionally biased region" description="Polar residues" evidence="1">
    <location>
        <begin position="124"/>
        <end position="138"/>
    </location>
</feature>
<feature type="region of interest" description="Disordered" evidence="1">
    <location>
        <begin position="43"/>
        <end position="240"/>
    </location>
</feature>
<feature type="compositionally biased region" description="Polar residues" evidence="1">
    <location>
        <begin position="157"/>
        <end position="166"/>
    </location>
</feature>
<feature type="compositionally biased region" description="Polar residues" evidence="1">
    <location>
        <begin position="596"/>
        <end position="605"/>
    </location>
</feature>
<protein>
    <submittedName>
        <fullName evidence="2">Uncharacterized protein</fullName>
    </submittedName>
</protein>
<feature type="region of interest" description="Disordered" evidence="1">
    <location>
        <begin position="671"/>
        <end position="732"/>
    </location>
</feature>
<feature type="region of interest" description="Disordered" evidence="1">
    <location>
        <begin position="290"/>
        <end position="328"/>
    </location>
</feature>
<proteinExistence type="predicted"/>
<feature type="region of interest" description="Disordered" evidence="1">
    <location>
        <begin position="444"/>
        <end position="486"/>
    </location>
</feature>
<dbReference type="EMBL" id="CAJMWZ010005107">
    <property type="protein sequence ID" value="CAE6500741.1"/>
    <property type="molecule type" value="Genomic_DNA"/>
</dbReference>
<feature type="compositionally biased region" description="Basic and acidic residues" evidence="1">
    <location>
        <begin position="906"/>
        <end position="919"/>
    </location>
</feature>
<dbReference type="Proteomes" id="UP000663850">
    <property type="component" value="Unassembled WGS sequence"/>
</dbReference>
<gene>
    <name evidence="2" type="ORF">RDB_LOCUS94712</name>
</gene>
<evidence type="ECO:0000313" key="3">
    <source>
        <dbReference type="Proteomes" id="UP000663850"/>
    </source>
</evidence>
<accession>A0A8H3CWY1</accession>
<feature type="region of interest" description="Disordered" evidence="1">
    <location>
        <begin position="506"/>
        <end position="536"/>
    </location>
</feature>
<dbReference type="AlphaFoldDB" id="A0A8H3CWY1"/>
<feature type="compositionally biased region" description="Polar residues" evidence="1">
    <location>
        <begin position="448"/>
        <end position="472"/>
    </location>
</feature>
<evidence type="ECO:0000256" key="1">
    <source>
        <dbReference type="SAM" id="MobiDB-lite"/>
    </source>
</evidence>
<reference evidence="2" key="1">
    <citation type="submission" date="2021-01" db="EMBL/GenBank/DDBJ databases">
        <authorList>
            <person name="Kaushik A."/>
        </authorList>
    </citation>
    <scope>NUCLEOTIDE SEQUENCE</scope>
    <source>
        <strain evidence="2">Type strain: AG8-Rh-89/</strain>
    </source>
</reference>
<comment type="caution">
    <text evidence="2">The sequence shown here is derived from an EMBL/GenBank/DDBJ whole genome shotgun (WGS) entry which is preliminary data.</text>
</comment>
<feature type="compositionally biased region" description="Basic and acidic residues" evidence="1">
    <location>
        <begin position="581"/>
        <end position="593"/>
    </location>
</feature>
<organism evidence="2 3">
    <name type="scientific">Rhizoctonia solani</name>
    <dbReference type="NCBI Taxonomy" id="456999"/>
    <lineage>
        <taxon>Eukaryota</taxon>
        <taxon>Fungi</taxon>
        <taxon>Dikarya</taxon>
        <taxon>Basidiomycota</taxon>
        <taxon>Agaricomycotina</taxon>
        <taxon>Agaricomycetes</taxon>
        <taxon>Cantharellales</taxon>
        <taxon>Ceratobasidiaceae</taxon>
        <taxon>Rhizoctonia</taxon>
    </lineage>
</organism>
<feature type="region of interest" description="Disordered" evidence="1">
    <location>
        <begin position="887"/>
        <end position="939"/>
    </location>
</feature>
<name>A0A8H3CWY1_9AGAM</name>